<gene>
    <name evidence="2" type="ORF">C7R92_14580</name>
</gene>
<evidence type="ECO:0000313" key="2">
    <source>
        <dbReference type="EMBL" id="PSK09968.1"/>
    </source>
</evidence>
<feature type="compositionally biased region" description="Basic and acidic residues" evidence="1">
    <location>
        <begin position="323"/>
        <end position="333"/>
    </location>
</feature>
<evidence type="ECO:0008006" key="4">
    <source>
        <dbReference type="Google" id="ProtNLM"/>
    </source>
</evidence>
<reference evidence="2 3" key="1">
    <citation type="submission" date="2018-03" db="EMBL/GenBank/DDBJ databases">
        <title>Brevisbacillus phylogenomics.</title>
        <authorList>
            <person name="Dunlap C."/>
        </authorList>
    </citation>
    <scope>NUCLEOTIDE SEQUENCE [LARGE SCALE GENOMIC DNA]</scope>
    <source>
        <strain evidence="2 3">NRRL B-41110</strain>
    </source>
</reference>
<dbReference type="GeneID" id="95751329"/>
<evidence type="ECO:0000313" key="3">
    <source>
        <dbReference type="Proteomes" id="UP000241645"/>
    </source>
</evidence>
<name>A0ABX5FPU1_9BACL</name>
<sequence length="1331" mass="147991">MRLILFKHRKLLFSVLSFILLCGVLAIQSNYVGASPNFHNIKVATIDSNKELAPEGGFYKIQIDRIDGEVGASVSQIEIDRGIDSNRVLGFADTDKKADRGWYFVDGDEASYWISRLGGNPNYILGGTANVYSSWITANGIPEEVFQPYKAYNLADLAAASGGAGYTKGDNLVPDGKGGYISVGHFRTTPQPSGNITTDKTKYNLNETVEIHANATDFSYYDRGIFVWSLNVINKTTGRGYKSFLSNRQFNDPSTAVPKVNETSSPPGYKWTYKNTEYKPTEPGVYEVSLTITDLHQRSRQGSSSISVSTPYTAQFTVGDVTPPEKPDPEKPDPGPACSIGSTKTKLNIQVVGDKDIKDHNAVASGGSDISVEKNAEITLYANKSGKFTMNGYDMKPGANGNRKVGTGSIGSSGRVKVVYVSDDGTECWEKYLRVKSPDGEGSCPIVTLSASAVRNGETIEIMPFDTLTFRAKYTTKYGDSEEASLKWDVTLPNGKIYTLPVEESDNGRWRSYHSSSLKLPYGNIHDPYDVQFERGKTYKLKLNFDGTQWKDRPDCNWEITIVVKDASCTIADQKKVKFLVHSEPPLPFSPEGELMNGSPSSGYTLTDPVYFKYFTDLGNHYDTNLSFSSKVSGTWYLKTPEGKTALTDKLAADESFRLMLPVTVDVGDEIVLLFESETGCTGEVRFTIESDQKCKDILVSVEINLKNQKWSKEIKRGETIELAADEIPDGYRFHMFLSEDSHFSMRWFDPATGNWERKRNGKELDGSNTSTNGHWVYFPEDGNDLLLEGLYKVQFYSTQSDGCDGHFFVQIGKGTPKPEGENLLIVKSSFHIDPKSPQAAGTDATITFNVKNAGKLTHDTKLAVRWASSEKETSLDVKEFKPGEVRKITVPTKYPQKSEDFIAHINPAKSMPENETIWTDNRAAWPVKIVGGEVPEPPGGGDDFDGGEIGLEIYDSDGRQLQKLPLHADGVWEREPATIRVVIDQTKINEGFQKTEQEINQKITQFKAKLESSVSGDNIKNVTVTANPGWISDAKSMAVYTPSQLDLKLTGPGAPMQWQVSSASTGTEVVYTGTTVPTQTTWRQVLQSQKYKAEINGFVIVMDYQIDFELSYESCAMNDEDEEVCEPQNISKTMTGRYTITVKGGERSFEVFEPNATGSIRHTTEWAAYHARDRYPNSQPNDYYAGERILTQVGLQDRHRHPVSNQFPVVTSARAWISETGLRQTPLQSLLALQQATPQLWRGPSYSASKLGTREVGVDTPLMGDKQHGFQKDASYAVYYSVSFRFDVNKGFSYQNKASGQGHELKDYQLPFRIIANAWERQGIRNHTTQ</sequence>
<dbReference type="Proteomes" id="UP000241645">
    <property type="component" value="Unassembled WGS sequence"/>
</dbReference>
<dbReference type="RefSeq" id="WP_106834763.1">
    <property type="nucleotide sequence ID" value="NZ_JARMEW010000030.1"/>
</dbReference>
<evidence type="ECO:0000256" key="1">
    <source>
        <dbReference type="SAM" id="MobiDB-lite"/>
    </source>
</evidence>
<dbReference type="EMBL" id="PXZO01000025">
    <property type="protein sequence ID" value="PSK09968.1"/>
    <property type="molecule type" value="Genomic_DNA"/>
</dbReference>
<keyword evidence="3" id="KW-1185">Reference proteome</keyword>
<comment type="caution">
    <text evidence="2">The sequence shown here is derived from an EMBL/GenBank/DDBJ whole genome shotgun (WGS) entry which is preliminary data.</text>
</comment>
<accession>A0ABX5FPU1</accession>
<organism evidence="2 3">
    <name type="scientific">Brevibacillus porteri</name>
    <dbReference type="NCBI Taxonomy" id="2126350"/>
    <lineage>
        <taxon>Bacteria</taxon>
        <taxon>Bacillati</taxon>
        <taxon>Bacillota</taxon>
        <taxon>Bacilli</taxon>
        <taxon>Bacillales</taxon>
        <taxon>Paenibacillaceae</taxon>
        <taxon>Brevibacillus</taxon>
    </lineage>
</organism>
<proteinExistence type="predicted"/>
<feature type="region of interest" description="Disordered" evidence="1">
    <location>
        <begin position="314"/>
        <end position="344"/>
    </location>
</feature>
<protein>
    <recommendedName>
        <fullName evidence="4">ABC transporter permease</fullName>
    </recommendedName>
</protein>